<evidence type="ECO:0000256" key="1">
    <source>
        <dbReference type="ARBA" id="ARBA00022741"/>
    </source>
</evidence>
<dbReference type="InterPro" id="IPR027417">
    <property type="entry name" value="P-loop_NTPase"/>
</dbReference>
<evidence type="ECO:0000313" key="6">
    <source>
        <dbReference type="Proteomes" id="UP001500975"/>
    </source>
</evidence>
<organism evidence="5 6">
    <name type="scientific">Variovorax defluvii</name>
    <dbReference type="NCBI Taxonomy" id="913761"/>
    <lineage>
        <taxon>Bacteria</taxon>
        <taxon>Pseudomonadati</taxon>
        <taxon>Pseudomonadota</taxon>
        <taxon>Betaproteobacteria</taxon>
        <taxon>Burkholderiales</taxon>
        <taxon>Comamonadaceae</taxon>
        <taxon>Variovorax</taxon>
    </lineage>
</organism>
<feature type="compositionally biased region" description="Pro residues" evidence="3">
    <location>
        <begin position="1"/>
        <end position="10"/>
    </location>
</feature>
<dbReference type="Gene3D" id="3.30.70.1230">
    <property type="entry name" value="Nucleotide cyclase"/>
    <property type="match status" value="1"/>
</dbReference>
<feature type="region of interest" description="Disordered" evidence="3">
    <location>
        <begin position="1"/>
        <end position="20"/>
    </location>
</feature>
<dbReference type="InterPro" id="IPR029787">
    <property type="entry name" value="Nucleotide_cyclase"/>
</dbReference>
<comment type="caution">
    <text evidence="5">The sequence shown here is derived from an EMBL/GenBank/DDBJ whole genome shotgun (WGS) entry which is preliminary data.</text>
</comment>
<dbReference type="InterPro" id="IPR041664">
    <property type="entry name" value="AAA_16"/>
</dbReference>
<dbReference type="SUPFAM" id="SSF48452">
    <property type="entry name" value="TPR-like"/>
    <property type="match status" value="2"/>
</dbReference>
<dbReference type="Pfam" id="PF00211">
    <property type="entry name" value="Guanylate_cyc"/>
    <property type="match status" value="1"/>
</dbReference>
<dbReference type="PANTHER" id="PTHR16305">
    <property type="entry name" value="TESTICULAR SOLUBLE ADENYLYL CYCLASE"/>
    <property type="match status" value="1"/>
</dbReference>
<keyword evidence="2" id="KW-0067">ATP-binding</keyword>
<dbReference type="Gene3D" id="1.25.40.10">
    <property type="entry name" value="Tetratricopeptide repeat domain"/>
    <property type="match status" value="1"/>
</dbReference>
<reference evidence="6" key="1">
    <citation type="journal article" date="2019" name="Int. J. Syst. Evol. Microbiol.">
        <title>The Global Catalogue of Microorganisms (GCM) 10K type strain sequencing project: providing services to taxonomists for standard genome sequencing and annotation.</title>
        <authorList>
            <consortium name="The Broad Institute Genomics Platform"/>
            <consortium name="The Broad Institute Genome Sequencing Center for Infectious Disease"/>
            <person name="Wu L."/>
            <person name="Ma J."/>
        </authorList>
    </citation>
    <scope>NUCLEOTIDE SEQUENCE [LARGE SCALE GENOMIC DNA]</scope>
    <source>
        <strain evidence="6">JCM 17804</strain>
    </source>
</reference>
<dbReference type="SUPFAM" id="SSF52540">
    <property type="entry name" value="P-loop containing nucleoside triphosphate hydrolases"/>
    <property type="match status" value="1"/>
</dbReference>
<dbReference type="CDD" id="cd07302">
    <property type="entry name" value="CHD"/>
    <property type="match status" value="1"/>
</dbReference>
<evidence type="ECO:0000256" key="2">
    <source>
        <dbReference type="ARBA" id="ARBA00022840"/>
    </source>
</evidence>
<name>A0ABP8HLG5_9BURK</name>
<gene>
    <name evidence="5" type="ORF">GCM10023165_21290</name>
</gene>
<dbReference type="SMART" id="SM00044">
    <property type="entry name" value="CYCc"/>
    <property type="match status" value="1"/>
</dbReference>
<dbReference type="EMBL" id="BAABGJ010000019">
    <property type="protein sequence ID" value="GAA4340984.1"/>
    <property type="molecule type" value="Genomic_DNA"/>
</dbReference>
<keyword evidence="1" id="KW-0547">Nucleotide-binding</keyword>
<evidence type="ECO:0000313" key="5">
    <source>
        <dbReference type="EMBL" id="GAA4340984.1"/>
    </source>
</evidence>
<accession>A0ABP8HLG5</accession>
<dbReference type="PANTHER" id="PTHR16305:SF28">
    <property type="entry name" value="GUANYLATE CYCLASE DOMAIN-CONTAINING PROTEIN"/>
    <property type="match status" value="1"/>
</dbReference>
<dbReference type="InterPro" id="IPR011990">
    <property type="entry name" value="TPR-like_helical_dom_sf"/>
</dbReference>
<dbReference type="Pfam" id="PF13191">
    <property type="entry name" value="AAA_16"/>
    <property type="match status" value="1"/>
</dbReference>
<sequence>MAFPVNPPSSPADGTPHGRTGLFEVEGRAERRQLTILFCDMVGSTVLSRELDPEDLRRLMLRFQEAVRASVERFGGRVARYMGDGVLAYFGFPLAHEDDPVRAIHAALDILGVMPSLATVGVRAPQIRAGIATGIVVVGDLIGEAESREIAAVGEAVHLAARLQAAAEAGSVLVSERTHELAAPCFVFEALPPQRVKGFDEDVTAWRPLRALTTETRFVAFAQHGVAPFVGRERERERLFAQWREVGVGVPCVATIVGDAGIGKSRLAEELARGSAGSSHHVLRCQCSPFHTSSALFPFVRLLQRSAGIAPGDDGAGSRRRLEDWLARTRRPRVDEQALRDLLGLPTSDDWGALTPLQRRMRTLGALERYLRHRAARSPLLLIFEDAHWADPSSMELIDALAAPAPRSLMHLVVTSREPLPALQARPHALHLALARLPQADAIRMVESLFPGHPPPAPVIEEIVRITDGVPLYLEEFAKTIDPGTGAWPDARLRGAFSGRIPLTLRDSLMERLDRLGPAKQVAQVAAVVGREIPRRLLDALAGIESEVVGAATDELTACGVLVRSEESGGDSFVFRHALLQEAAYDSLLRSRRQDLHGRIAAHLERSATERPTAEPEVLAHHYALAGEPLRAAGHAAVAAQRALERSANQEALQHASWGLAQAAELPEGDARDRAELALAILQGTAFRAVEGFASDKVRASFAAALSICNRLGDPVCLLDAHRGLYAFHYSRGELLQAEGHAHRIAQLAEATGHEGIRMIGAWMLGVLSFWKGDYVAAQRDLERAVALYEAGGHQATTLGSQIDPAVNARSHMAWNLWLLGRPEQARATAARALADARHLSQPLALAMALFYSCACAASAGDTSALAAPLDELFAVTDEHRLGYFASCAKVLRGHQLIDAGDPRAGVAMVACALREFEQQRAHLGLPWTLSILARGHAAAGDRDRALAAIDEALAAMARDGERQWEIQIWLAKAVLLGESGAAQEAAEALACAGRIAQARGVSLTVPHAADSLREPKPEVRHA</sequence>
<dbReference type="PROSITE" id="PS50125">
    <property type="entry name" value="GUANYLATE_CYCLASE_2"/>
    <property type="match status" value="1"/>
</dbReference>
<dbReference type="RefSeq" id="WP_345537744.1">
    <property type="nucleotide sequence ID" value="NZ_BAABGJ010000019.1"/>
</dbReference>
<dbReference type="Gene3D" id="3.40.50.300">
    <property type="entry name" value="P-loop containing nucleotide triphosphate hydrolases"/>
    <property type="match status" value="1"/>
</dbReference>
<protein>
    <submittedName>
        <fullName evidence="5">Adenylate/guanylate cyclase domain-containing protein</fullName>
    </submittedName>
</protein>
<feature type="domain" description="Guanylate cyclase" evidence="4">
    <location>
        <begin position="35"/>
        <end position="164"/>
    </location>
</feature>
<proteinExistence type="predicted"/>
<keyword evidence="6" id="KW-1185">Reference proteome</keyword>
<dbReference type="SUPFAM" id="SSF55073">
    <property type="entry name" value="Nucleotide cyclase"/>
    <property type="match status" value="1"/>
</dbReference>
<evidence type="ECO:0000259" key="4">
    <source>
        <dbReference type="PROSITE" id="PS50125"/>
    </source>
</evidence>
<dbReference type="Proteomes" id="UP001500975">
    <property type="component" value="Unassembled WGS sequence"/>
</dbReference>
<evidence type="ECO:0000256" key="3">
    <source>
        <dbReference type="SAM" id="MobiDB-lite"/>
    </source>
</evidence>
<dbReference type="InterPro" id="IPR001054">
    <property type="entry name" value="A/G_cyclase"/>
</dbReference>